<dbReference type="RefSeq" id="WP_135836809.1">
    <property type="nucleotide sequence ID" value="NZ_SRPE01000014.1"/>
</dbReference>
<name>A0A4Z1ATW8_9FLAO</name>
<dbReference type="EMBL" id="SRPE01000014">
    <property type="protein sequence ID" value="TGN22563.1"/>
    <property type="molecule type" value="Genomic_DNA"/>
</dbReference>
<accession>A0A4Z1ATW8</accession>
<dbReference type="OrthoDB" id="3035239at2"/>
<organism evidence="1 2">
    <name type="scientific">Empedobacter tilapiae</name>
    <dbReference type="NCBI Taxonomy" id="2491114"/>
    <lineage>
        <taxon>Bacteria</taxon>
        <taxon>Pseudomonadati</taxon>
        <taxon>Bacteroidota</taxon>
        <taxon>Flavobacteriia</taxon>
        <taxon>Flavobacteriales</taxon>
        <taxon>Weeksellaceae</taxon>
        <taxon>Empedobacter</taxon>
    </lineage>
</organism>
<sequence>MKQQLKPIIIPVIADYVLSPIVIYGEDFTSINFETEDEEFGRITIQNMDAIKICRGELPPYDNPTEINDYIVGTWVYKVENSEWLQERYRYEKRYYELSYEWGNSVEEMLTDYTHYFFRFHDEFIEVIAKGFWYEQAKESFLGKPLTKNHPFLPIENCFTDELIVGDRKYFFNYNTLPVATLEKHAKFCQQKLIEVWLSLSKDDFIEGSLRIKNIKDQTISFYQPTFGKAIIIKKGIATIDDLKNYLKTK</sequence>
<evidence type="ECO:0000313" key="2">
    <source>
        <dbReference type="Proteomes" id="UP000297998"/>
    </source>
</evidence>
<gene>
    <name evidence="1" type="ORF">E4J94_16090</name>
</gene>
<evidence type="ECO:0000313" key="1">
    <source>
        <dbReference type="EMBL" id="TGN22563.1"/>
    </source>
</evidence>
<comment type="caution">
    <text evidence="1">The sequence shown here is derived from an EMBL/GenBank/DDBJ whole genome shotgun (WGS) entry which is preliminary data.</text>
</comment>
<dbReference type="Proteomes" id="UP000297998">
    <property type="component" value="Unassembled WGS sequence"/>
</dbReference>
<proteinExistence type="predicted"/>
<reference evidence="1 2" key="1">
    <citation type="submission" date="2019-03" db="EMBL/GenBank/DDBJ databases">
        <title>Empedobacter tilapiae sp. nov., isolated from an intestine of Nile tilapia Oreochromis niloticus.</title>
        <authorList>
            <person name="Kim Y.-O."/>
            <person name="Yoon J.-H."/>
        </authorList>
    </citation>
    <scope>NUCLEOTIDE SEQUENCE [LARGE SCALE GENOMIC DNA]</scope>
    <source>
        <strain evidence="1 2">MRS2</strain>
    </source>
</reference>
<protein>
    <submittedName>
        <fullName evidence="1">Uncharacterized protein</fullName>
    </submittedName>
</protein>
<keyword evidence="2" id="KW-1185">Reference proteome</keyword>
<dbReference type="AlphaFoldDB" id="A0A4Z1ATW8"/>